<keyword evidence="7" id="KW-0963">Cytoplasm</keyword>
<feature type="binding site" evidence="10">
    <location>
        <position position="136"/>
    </location>
    <ligand>
        <name>NAD(+)</name>
        <dbReference type="ChEBI" id="CHEBI:57540"/>
    </ligand>
</feature>
<dbReference type="InterPro" id="IPR013328">
    <property type="entry name" value="6PGD_dom2"/>
</dbReference>
<feature type="binding site" evidence="7">
    <location>
        <position position="187"/>
    </location>
    <ligand>
        <name>sn-glycerol 3-phosphate</name>
        <dbReference type="ChEBI" id="CHEBI:57597"/>
    </ligand>
</feature>
<dbReference type="UniPathway" id="UPA00940"/>
<feature type="domain" description="Glycerol-3-phosphate dehydrogenase NAD-dependent C-terminal" evidence="14">
    <location>
        <begin position="176"/>
        <end position="313"/>
    </location>
</feature>
<dbReference type="PIRSF" id="PIRSF000114">
    <property type="entry name" value="Glycerol-3-P_dh"/>
    <property type="match status" value="1"/>
</dbReference>
<feature type="binding site" evidence="7">
    <location>
        <position position="250"/>
    </location>
    <ligand>
        <name>sn-glycerol 3-phosphate</name>
        <dbReference type="ChEBI" id="CHEBI:57597"/>
    </ligand>
</feature>
<dbReference type="Pfam" id="PF01210">
    <property type="entry name" value="NAD_Gly3P_dh_N"/>
    <property type="match status" value="1"/>
</dbReference>
<evidence type="ECO:0000256" key="3">
    <source>
        <dbReference type="ARBA" id="ARBA00023002"/>
    </source>
</evidence>
<feature type="binding site" evidence="7">
    <location>
        <position position="132"/>
    </location>
    <ligand>
        <name>sn-glycerol 3-phosphate</name>
        <dbReference type="ChEBI" id="CHEBI:57597"/>
    </ligand>
</feature>
<evidence type="ECO:0000256" key="6">
    <source>
        <dbReference type="ARBA" id="ARBA00023264"/>
    </source>
</evidence>
<evidence type="ECO:0000256" key="10">
    <source>
        <dbReference type="PIRSR" id="PIRSR000114-3"/>
    </source>
</evidence>
<evidence type="ECO:0000256" key="11">
    <source>
        <dbReference type="RuleBase" id="RU000437"/>
    </source>
</evidence>
<dbReference type="GO" id="GO:0005829">
    <property type="term" value="C:cytosol"/>
    <property type="evidence" value="ECO:0007669"/>
    <property type="project" value="TreeGrafter"/>
</dbReference>
<feature type="binding site" evidence="7">
    <location>
        <position position="104"/>
    </location>
    <ligand>
        <name>NADPH</name>
        <dbReference type="ChEBI" id="CHEBI:57783"/>
    </ligand>
</feature>
<protein>
    <recommendedName>
        <fullName evidence="7">Glycerol-3-phosphate dehydrogenase [NAD(P)+]</fullName>
        <ecNumber evidence="7">1.1.1.94</ecNumber>
    </recommendedName>
    <alternativeName>
        <fullName evidence="7">NAD(P)(+)-dependent glycerol-3-phosphate dehydrogenase</fullName>
    </alternativeName>
    <alternativeName>
        <fullName evidence="7">NAD(P)H-dependent dihydroxyacetone-phosphate reductase</fullName>
    </alternativeName>
</protein>
<keyword evidence="6 7" id="KW-1208">Phospholipid metabolism</keyword>
<dbReference type="PROSITE" id="PS00957">
    <property type="entry name" value="NAD_G3PDH"/>
    <property type="match status" value="1"/>
</dbReference>
<feature type="binding site" evidence="7">
    <location>
        <position position="252"/>
    </location>
    <ligand>
        <name>sn-glycerol 3-phosphate</name>
        <dbReference type="ChEBI" id="CHEBI:57597"/>
    </ligand>
</feature>
<evidence type="ECO:0000256" key="7">
    <source>
        <dbReference type="HAMAP-Rule" id="MF_00394"/>
    </source>
</evidence>
<comment type="catalytic activity">
    <reaction evidence="7">
        <text>sn-glycerol 3-phosphate + NAD(+) = dihydroxyacetone phosphate + NADH + H(+)</text>
        <dbReference type="Rhea" id="RHEA:11092"/>
        <dbReference type="ChEBI" id="CHEBI:15378"/>
        <dbReference type="ChEBI" id="CHEBI:57540"/>
        <dbReference type="ChEBI" id="CHEBI:57597"/>
        <dbReference type="ChEBI" id="CHEBI:57642"/>
        <dbReference type="ChEBI" id="CHEBI:57945"/>
        <dbReference type="EC" id="1.1.1.94"/>
    </reaction>
</comment>
<dbReference type="SUPFAM" id="SSF48179">
    <property type="entry name" value="6-phosphogluconate dehydrogenase C-terminal domain-like"/>
    <property type="match status" value="1"/>
</dbReference>
<comment type="pathway">
    <text evidence="7">Membrane lipid metabolism; glycerophospholipid metabolism.</text>
</comment>
<dbReference type="NCBIfam" id="NF000942">
    <property type="entry name" value="PRK00094.1-4"/>
    <property type="match status" value="1"/>
</dbReference>
<dbReference type="Pfam" id="PF07479">
    <property type="entry name" value="NAD_Gly3P_dh_C"/>
    <property type="match status" value="1"/>
</dbReference>
<feature type="binding site" evidence="7">
    <location>
        <position position="104"/>
    </location>
    <ligand>
        <name>sn-glycerol 3-phosphate</name>
        <dbReference type="ChEBI" id="CHEBI:57597"/>
    </ligand>
</feature>
<evidence type="ECO:0000259" key="13">
    <source>
        <dbReference type="Pfam" id="PF01210"/>
    </source>
</evidence>
<evidence type="ECO:0000256" key="5">
    <source>
        <dbReference type="ARBA" id="ARBA00023209"/>
    </source>
</evidence>
<keyword evidence="7" id="KW-0547">Nucleotide-binding</keyword>
<dbReference type="GO" id="GO:0141152">
    <property type="term" value="F:glycerol-3-phosphate dehydrogenase (NAD+) activity"/>
    <property type="evidence" value="ECO:0007669"/>
    <property type="project" value="RHEA"/>
</dbReference>
<feature type="binding site" evidence="10">
    <location>
        <position position="251"/>
    </location>
    <ligand>
        <name>NAD(+)</name>
        <dbReference type="ChEBI" id="CHEBI:57540"/>
    </ligand>
</feature>
<gene>
    <name evidence="7" type="primary">gpsA</name>
    <name evidence="15" type="ORF">D1012_17275</name>
</gene>
<dbReference type="GO" id="GO:0005975">
    <property type="term" value="P:carbohydrate metabolic process"/>
    <property type="evidence" value="ECO:0007669"/>
    <property type="project" value="InterPro"/>
</dbReference>
<dbReference type="GO" id="GO:0006650">
    <property type="term" value="P:glycerophospholipid metabolic process"/>
    <property type="evidence" value="ECO:0007669"/>
    <property type="project" value="UniProtKB-UniRule"/>
</dbReference>
<dbReference type="EMBL" id="QWEY01000011">
    <property type="protein sequence ID" value="RGP35821.1"/>
    <property type="molecule type" value="Genomic_DNA"/>
</dbReference>
<comment type="subcellular location">
    <subcellularLocation>
        <location evidence="7">Cytoplasm</location>
    </subcellularLocation>
</comment>
<dbReference type="AlphaFoldDB" id="A0A411YY70"/>
<feature type="binding site" evidence="7">
    <location>
        <position position="13"/>
    </location>
    <ligand>
        <name>NADPH</name>
        <dbReference type="ChEBI" id="CHEBI:57783"/>
    </ligand>
</feature>
<comment type="function">
    <text evidence="7">Catalyzes the reduction of the glycolytic intermediate dihydroxyacetone phosphate (DHAP) to sn-glycerol 3-phosphate (G3P), the key precursor for phospholipid synthesis.</text>
</comment>
<keyword evidence="7" id="KW-0521">NADP</keyword>
<dbReference type="HAMAP" id="MF_00394">
    <property type="entry name" value="NAD_Glyc3P_dehydrog"/>
    <property type="match status" value="1"/>
</dbReference>
<organism evidence="15 16">
    <name type="scientific">Pseudotabrizicola alkalilacus</name>
    <dbReference type="NCBI Taxonomy" id="2305252"/>
    <lineage>
        <taxon>Bacteria</taxon>
        <taxon>Pseudomonadati</taxon>
        <taxon>Pseudomonadota</taxon>
        <taxon>Alphaproteobacteria</taxon>
        <taxon>Rhodobacterales</taxon>
        <taxon>Paracoccaceae</taxon>
        <taxon>Pseudotabrizicola</taxon>
    </lineage>
</organism>
<dbReference type="InterPro" id="IPR036291">
    <property type="entry name" value="NAD(P)-bd_dom_sf"/>
</dbReference>
<evidence type="ECO:0000256" key="9">
    <source>
        <dbReference type="PIRSR" id="PIRSR000114-2"/>
    </source>
</evidence>
<evidence type="ECO:0000259" key="14">
    <source>
        <dbReference type="Pfam" id="PF07479"/>
    </source>
</evidence>
<feature type="binding site" evidence="9">
    <location>
        <position position="104"/>
    </location>
    <ligand>
        <name>substrate</name>
    </ligand>
</feature>
<feature type="domain" description="Glycerol-3-phosphate dehydrogenase NAD-dependent N-terminal" evidence="13">
    <location>
        <begin position="5"/>
        <end position="155"/>
    </location>
</feature>
<evidence type="ECO:0000256" key="1">
    <source>
        <dbReference type="ARBA" id="ARBA00011009"/>
    </source>
</evidence>
<dbReference type="PRINTS" id="PR00077">
    <property type="entry name" value="GPDHDRGNASE"/>
</dbReference>
<keyword evidence="3 7" id="KW-0560">Oxidoreductase</keyword>
<dbReference type="NCBIfam" id="NF000940">
    <property type="entry name" value="PRK00094.1-2"/>
    <property type="match status" value="1"/>
</dbReference>
<dbReference type="EC" id="1.1.1.94" evidence="7"/>
<feature type="binding site" evidence="10">
    <location>
        <begin position="9"/>
        <end position="14"/>
    </location>
    <ligand>
        <name>NAD(+)</name>
        <dbReference type="ChEBI" id="CHEBI:57540"/>
    </ligand>
</feature>
<feature type="binding site" evidence="7">
    <location>
        <position position="251"/>
    </location>
    <ligand>
        <name>NADPH</name>
        <dbReference type="ChEBI" id="CHEBI:57783"/>
    </ligand>
</feature>
<keyword evidence="16" id="KW-1185">Reference proteome</keyword>
<dbReference type="GO" id="GO:0046167">
    <property type="term" value="P:glycerol-3-phosphate biosynthetic process"/>
    <property type="evidence" value="ECO:0007669"/>
    <property type="project" value="UniProtKB-UniRule"/>
</dbReference>
<dbReference type="Gene3D" id="1.10.1040.10">
    <property type="entry name" value="N-(1-d-carboxylethyl)-l-norvaline Dehydrogenase, domain 2"/>
    <property type="match status" value="1"/>
</dbReference>
<dbReference type="Gene3D" id="3.40.50.720">
    <property type="entry name" value="NAD(P)-binding Rossmann-like Domain"/>
    <property type="match status" value="1"/>
</dbReference>
<dbReference type="SUPFAM" id="SSF51735">
    <property type="entry name" value="NAD(P)-binding Rossmann-fold domains"/>
    <property type="match status" value="1"/>
</dbReference>
<dbReference type="GO" id="GO:0046168">
    <property type="term" value="P:glycerol-3-phosphate catabolic process"/>
    <property type="evidence" value="ECO:0007669"/>
    <property type="project" value="InterPro"/>
</dbReference>
<dbReference type="PANTHER" id="PTHR11728">
    <property type="entry name" value="GLYCEROL-3-PHOSPHATE DEHYDROGENASE"/>
    <property type="match status" value="1"/>
</dbReference>
<dbReference type="InterPro" id="IPR011128">
    <property type="entry name" value="G3P_DH_NAD-dep_N"/>
</dbReference>
<comment type="caution">
    <text evidence="15">The sequence shown here is derived from an EMBL/GenBank/DDBJ whole genome shotgun (WGS) entry which is preliminary data.</text>
</comment>
<comment type="similarity">
    <text evidence="1 7 11">Belongs to the NAD-dependent glycerol-3-phosphate dehydrogenase family.</text>
</comment>
<accession>A0A411YY70</accession>
<evidence type="ECO:0000256" key="8">
    <source>
        <dbReference type="PIRSR" id="PIRSR000114-1"/>
    </source>
</evidence>
<feature type="active site" description="Proton acceptor" evidence="7 8">
    <location>
        <position position="187"/>
    </location>
</feature>
<dbReference type="GO" id="GO:0008654">
    <property type="term" value="P:phospholipid biosynthetic process"/>
    <property type="evidence" value="ECO:0007669"/>
    <property type="project" value="UniProtKB-KW"/>
</dbReference>
<dbReference type="InterPro" id="IPR006109">
    <property type="entry name" value="G3P_DH_NAD-dep_C"/>
</dbReference>
<feature type="binding site" evidence="7">
    <location>
        <position position="272"/>
    </location>
    <ligand>
        <name>NADPH</name>
        <dbReference type="ChEBI" id="CHEBI:57783"/>
    </ligand>
</feature>
<keyword evidence="2 7" id="KW-0444">Lipid biosynthesis</keyword>
<dbReference type="GO" id="GO:0051287">
    <property type="term" value="F:NAD binding"/>
    <property type="evidence" value="ECO:0007669"/>
    <property type="project" value="InterPro"/>
</dbReference>
<sequence length="324" mass="33348">MNGAVGIVGAGAFGAALAIALARQGRDVWLWARDAAVVDHMRTTREIRRLSGAVLPENVSVTADMSDLGLCPAILLSVPMQALGGFLSLHAGNLKDRHLVACCKGMDLATQRGPTGLIASACPKATPMILTGPSFAADIAQGQATALTLACTDEAALKHVQQDLSGPILRIYRNSDVIGAELGGALKNVIAIAAGIVMGAGLGESARAALMTRGFAEMVRFATQLGARPETLMGLSGFGDLVLTCTSDQSRNFRHGLALGRGDSPDASLTVEGVATAQAILAQAAHLGVADQIPVTAMVARVTTGKTTIPDAIHALMSRPLKEE</sequence>
<reference evidence="15 16" key="1">
    <citation type="submission" date="2018-08" db="EMBL/GenBank/DDBJ databases">
        <title>Flavobacterium tibetense sp. nov., isolated from a wetland YonghuCo on Tibetan Plateau.</title>
        <authorList>
            <person name="Phurbu D."/>
            <person name="Lu H."/>
            <person name="Xing P."/>
        </authorList>
    </citation>
    <scope>NUCLEOTIDE SEQUENCE [LARGE SCALE GENOMIC DNA]</scope>
    <source>
        <strain evidence="15 16">DJC</strain>
    </source>
</reference>
<dbReference type="GO" id="GO:0141153">
    <property type="term" value="F:glycerol-3-phosphate dehydrogenase (NADP+) activity"/>
    <property type="evidence" value="ECO:0007669"/>
    <property type="project" value="RHEA"/>
</dbReference>
<keyword evidence="7 10" id="KW-0520">NAD</keyword>
<evidence type="ECO:0000313" key="16">
    <source>
        <dbReference type="Proteomes" id="UP000284547"/>
    </source>
</evidence>
<evidence type="ECO:0000256" key="2">
    <source>
        <dbReference type="ARBA" id="ARBA00022516"/>
    </source>
</evidence>
<dbReference type="PANTHER" id="PTHR11728:SF1">
    <property type="entry name" value="GLYCEROL-3-PHOSPHATE DEHYDROGENASE [NAD(+)] 2, CHLOROPLASTIC"/>
    <property type="match status" value="1"/>
</dbReference>
<feature type="binding site" evidence="7">
    <location>
        <position position="251"/>
    </location>
    <ligand>
        <name>sn-glycerol 3-phosphate</name>
        <dbReference type="ChEBI" id="CHEBI:57597"/>
    </ligand>
</feature>
<dbReference type="OrthoDB" id="9812273at2"/>
<evidence type="ECO:0000313" key="15">
    <source>
        <dbReference type="EMBL" id="RGP35821.1"/>
    </source>
</evidence>
<dbReference type="InterPro" id="IPR008927">
    <property type="entry name" value="6-PGluconate_DH-like_C_sf"/>
</dbReference>
<evidence type="ECO:0000256" key="4">
    <source>
        <dbReference type="ARBA" id="ARBA00023098"/>
    </source>
</evidence>
<feature type="binding site" evidence="7">
    <location>
        <position position="134"/>
    </location>
    <ligand>
        <name>sn-glycerol 3-phosphate</name>
        <dbReference type="ChEBI" id="CHEBI:57597"/>
    </ligand>
</feature>
<feature type="binding site" evidence="7">
    <location>
        <position position="240"/>
    </location>
    <ligand>
        <name>sn-glycerol 3-phosphate</name>
        <dbReference type="ChEBI" id="CHEBI:57597"/>
    </ligand>
</feature>
<feature type="binding site" evidence="7">
    <location>
        <position position="33"/>
    </location>
    <ligand>
        <name>NADPH</name>
        <dbReference type="ChEBI" id="CHEBI:57783"/>
    </ligand>
</feature>
<dbReference type="Proteomes" id="UP000284547">
    <property type="component" value="Unassembled WGS sequence"/>
</dbReference>
<evidence type="ECO:0000256" key="12">
    <source>
        <dbReference type="RuleBase" id="RU000439"/>
    </source>
</evidence>
<feature type="binding site" evidence="9">
    <location>
        <begin position="251"/>
        <end position="252"/>
    </location>
    <ligand>
        <name>substrate</name>
    </ligand>
</feature>
<dbReference type="InterPro" id="IPR006168">
    <property type="entry name" value="G3P_DH_NAD-dep"/>
</dbReference>
<keyword evidence="4 7" id="KW-0443">Lipid metabolism</keyword>
<dbReference type="RefSeq" id="WP_118155257.1">
    <property type="nucleotide sequence ID" value="NZ_QWEY01000011.1"/>
</dbReference>
<comment type="catalytic activity">
    <reaction evidence="7 12">
        <text>sn-glycerol 3-phosphate + NADP(+) = dihydroxyacetone phosphate + NADPH + H(+)</text>
        <dbReference type="Rhea" id="RHEA:11096"/>
        <dbReference type="ChEBI" id="CHEBI:15378"/>
        <dbReference type="ChEBI" id="CHEBI:57597"/>
        <dbReference type="ChEBI" id="CHEBI:57642"/>
        <dbReference type="ChEBI" id="CHEBI:57783"/>
        <dbReference type="ChEBI" id="CHEBI:58349"/>
        <dbReference type="EC" id="1.1.1.94"/>
    </reaction>
</comment>
<proteinExistence type="inferred from homology"/>
<comment type="caution">
    <text evidence="7">Lacks conserved residue(s) required for the propagation of feature annotation.</text>
</comment>
<name>A0A411YY70_9RHOB</name>
<feature type="binding site" evidence="7">
    <location>
        <position position="136"/>
    </location>
    <ligand>
        <name>NADPH</name>
        <dbReference type="ChEBI" id="CHEBI:57783"/>
    </ligand>
</feature>
<keyword evidence="5 7" id="KW-0594">Phospholipid biosynthesis</keyword>